<gene>
    <name evidence="1" type="ORF">CNF02_09160</name>
</gene>
<comment type="caution">
    <text evidence="1">The sequence shown here is derived from an EMBL/GenBank/DDBJ whole genome shotgun (WGS) entry which is preliminary data.</text>
</comment>
<dbReference type="AlphaFoldDB" id="A0A2A5WAN9"/>
<evidence type="ECO:0008006" key="3">
    <source>
        <dbReference type="Google" id="ProtNLM"/>
    </source>
</evidence>
<dbReference type="Proteomes" id="UP000219329">
    <property type="component" value="Unassembled WGS sequence"/>
</dbReference>
<evidence type="ECO:0000313" key="2">
    <source>
        <dbReference type="Proteomes" id="UP000219329"/>
    </source>
</evidence>
<sequence length="125" mass="13995">MTDIEALNLQPRQGRTLMNVTSVEVGTEESVLHVQSTMSEYGKVLSTARFKYNADRLSGTYTSEGRGIVDENTMVSGTGMGIWRREGSKIHMEELVNISDGSQNLGRGIWDMRENTLTYDAFVIR</sequence>
<protein>
    <recommendedName>
        <fullName evidence="3">LPS-assembly protein LptD</fullName>
    </recommendedName>
</protein>
<reference evidence="1 2" key="1">
    <citation type="submission" date="2017-08" db="EMBL/GenBank/DDBJ databases">
        <title>Fine stratification of microbial communities through a metagenomic profile of the photic zone.</title>
        <authorList>
            <person name="Haro-Moreno J.M."/>
            <person name="Lopez-Perez M."/>
            <person name="De La Torre J."/>
            <person name="Picazo A."/>
            <person name="Camacho A."/>
            <person name="Rodriguez-Valera F."/>
        </authorList>
    </citation>
    <scope>NUCLEOTIDE SEQUENCE [LARGE SCALE GENOMIC DNA]</scope>
    <source>
        <strain evidence="1">MED-G28</strain>
    </source>
</reference>
<proteinExistence type="predicted"/>
<evidence type="ECO:0000313" key="1">
    <source>
        <dbReference type="EMBL" id="PDH33348.1"/>
    </source>
</evidence>
<accession>A0A2A5WAN9</accession>
<organism evidence="1 2">
    <name type="scientific">OM182 bacterium MED-G28</name>
    <dbReference type="NCBI Taxonomy" id="1986256"/>
    <lineage>
        <taxon>Bacteria</taxon>
        <taxon>Pseudomonadati</taxon>
        <taxon>Pseudomonadota</taxon>
        <taxon>Gammaproteobacteria</taxon>
        <taxon>OMG group</taxon>
        <taxon>OM182 clade</taxon>
    </lineage>
</organism>
<dbReference type="EMBL" id="NTJZ01000009">
    <property type="protein sequence ID" value="PDH33348.1"/>
    <property type="molecule type" value="Genomic_DNA"/>
</dbReference>
<name>A0A2A5WAN9_9GAMM</name>